<dbReference type="AlphaFoldDB" id="A0A0A1TUV1"/>
<evidence type="ECO:0000256" key="6">
    <source>
        <dbReference type="ARBA" id="ARBA00023242"/>
    </source>
</evidence>
<evidence type="ECO:0000256" key="9">
    <source>
        <dbReference type="ARBA" id="ARBA00039242"/>
    </source>
</evidence>
<evidence type="ECO:0000256" key="7">
    <source>
        <dbReference type="ARBA" id="ARBA00037050"/>
    </source>
</evidence>
<dbReference type="EC" id="2.5.1.25" evidence="2"/>
<gene>
    <name evidence="13" type="ORF">EIN_311800</name>
</gene>
<keyword evidence="6" id="KW-0539">Nucleus</keyword>
<evidence type="ECO:0000256" key="11">
    <source>
        <dbReference type="ARBA" id="ARBA00048718"/>
    </source>
</evidence>
<dbReference type="PANTHER" id="PTHR15627:SF8">
    <property type="entry name" value="TRNA-URIDINE AMINOCARBOXYPROPYLTRANSFERASE 1"/>
    <property type="match status" value="1"/>
</dbReference>
<evidence type="ECO:0000256" key="5">
    <source>
        <dbReference type="ARBA" id="ARBA00022694"/>
    </source>
</evidence>
<comment type="similarity">
    <text evidence="8">Belongs to the TDD superfamily. DTWD1 family.</text>
</comment>
<organism evidence="13 14">
    <name type="scientific">Entamoeba invadens IP1</name>
    <dbReference type="NCBI Taxonomy" id="370355"/>
    <lineage>
        <taxon>Eukaryota</taxon>
        <taxon>Amoebozoa</taxon>
        <taxon>Evosea</taxon>
        <taxon>Archamoebae</taxon>
        <taxon>Mastigamoebida</taxon>
        <taxon>Entamoebidae</taxon>
        <taxon>Entamoeba</taxon>
    </lineage>
</organism>
<name>A0A0A1TUV1_ENTIV</name>
<dbReference type="InterPro" id="IPR051521">
    <property type="entry name" value="tRNA_Mod/Golgi_Maint"/>
</dbReference>
<evidence type="ECO:0000256" key="2">
    <source>
        <dbReference type="ARBA" id="ARBA00012386"/>
    </source>
</evidence>
<sequence length="268" mass="31242">MSDEFLSTLRLSSSTPLEDADKGGRVICPICKKSMKYFCYNCRKSLLPNAPQMTLPIKLDIVHHPTEKTSKSTALTACVLAPQDATWVEFPDEIPEYDSNETLLLFPSEDAKKLSEIPDLKKYKRVVCIESVWDKANAVKCHKNLVNLPKAVICAESTLFWRYQHLSDANLSTIEAIYYFYRDYYLATIGNYTGQCDDLLYYFVHIYKKVQGFYNQHPEKSFAHKDGYIKYTDKIVENEKKEEEKRKREEKVFQIEKKKDKKMIPKNN</sequence>
<accession>A0A0A1TUV1</accession>
<dbReference type="OMA" id="VNAWGLN"/>
<evidence type="ECO:0000256" key="1">
    <source>
        <dbReference type="ARBA" id="ARBA00004123"/>
    </source>
</evidence>
<evidence type="ECO:0000313" key="13">
    <source>
        <dbReference type="EMBL" id="ELP83919.1"/>
    </source>
</evidence>
<dbReference type="SMART" id="SM01144">
    <property type="entry name" value="DTW"/>
    <property type="match status" value="1"/>
</dbReference>
<dbReference type="KEGG" id="eiv:EIN_311800"/>
<dbReference type="GO" id="GO:0005634">
    <property type="term" value="C:nucleus"/>
    <property type="evidence" value="ECO:0007669"/>
    <property type="project" value="UniProtKB-SubCell"/>
</dbReference>
<keyword evidence="5" id="KW-0819">tRNA processing</keyword>
<keyword evidence="14" id="KW-1185">Reference proteome</keyword>
<dbReference type="GO" id="GO:0016432">
    <property type="term" value="F:tRNA-uridine aminocarboxypropyltransferase activity"/>
    <property type="evidence" value="ECO:0007669"/>
    <property type="project" value="UniProtKB-EC"/>
</dbReference>
<comment type="catalytic activity">
    <reaction evidence="11">
        <text>a uridine in tRNA + S-adenosyl-L-methionine = a 3-[(3S)-3-amino-3-carboxypropyl]uridine in tRNA + S-methyl-5'-thioadenosine + H(+)</text>
        <dbReference type="Rhea" id="RHEA:62432"/>
        <dbReference type="Rhea" id="RHEA-COMP:13339"/>
        <dbReference type="Rhea" id="RHEA-COMP:16092"/>
        <dbReference type="ChEBI" id="CHEBI:15378"/>
        <dbReference type="ChEBI" id="CHEBI:17509"/>
        <dbReference type="ChEBI" id="CHEBI:59789"/>
        <dbReference type="ChEBI" id="CHEBI:65315"/>
        <dbReference type="ChEBI" id="CHEBI:82930"/>
        <dbReference type="EC" id="2.5.1.25"/>
    </reaction>
</comment>
<evidence type="ECO:0000256" key="4">
    <source>
        <dbReference type="ARBA" id="ARBA00022691"/>
    </source>
</evidence>
<protein>
    <recommendedName>
        <fullName evidence="9">tRNA-uridine aminocarboxypropyltransferase 1</fullName>
        <ecNumber evidence="2">2.5.1.25</ecNumber>
    </recommendedName>
    <alternativeName>
        <fullName evidence="10">DTW domain-containing protein 1</fullName>
    </alternativeName>
</protein>
<evidence type="ECO:0000256" key="10">
    <source>
        <dbReference type="ARBA" id="ARBA00042508"/>
    </source>
</evidence>
<evidence type="ECO:0000259" key="12">
    <source>
        <dbReference type="SMART" id="SM01144"/>
    </source>
</evidence>
<evidence type="ECO:0000256" key="8">
    <source>
        <dbReference type="ARBA" id="ARBA00038290"/>
    </source>
</evidence>
<dbReference type="PANTHER" id="PTHR15627">
    <property type="entry name" value="NATURAL KILLER CELL-SPECIFIC ANTIGEN KLIP1"/>
    <property type="match status" value="1"/>
</dbReference>
<keyword evidence="3" id="KW-0808">Transferase</keyword>
<proteinExistence type="inferred from homology"/>
<comment type="function">
    <text evidence="7">Catalyzes the formation of 3-(3-amino-3-carboxypropyl)uridine (acp3U) at position 20 in the D-loop of several cytoplasmic tRNAs (acp3U(20)).</text>
</comment>
<dbReference type="VEuPathDB" id="AmoebaDB:EIN_311800"/>
<keyword evidence="4" id="KW-0949">S-adenosyl-L-methionine</keyword>
<dbReference type="OrthoDB" id="3173at2759"/>
<dbReference type="RefSeq" id="XP_004183265.1">
    <property type="nucleotide sequence ID" value="XM_004183217.1"/>
</dbReference>
<feature type="domain" description="DTW" evidence="12">
    <location>
        <begin position="35"/>
        <end position="215"/>
    </location>
</feature>
<evidence type="ECO:0000313" key="14">
    <source>
        <dbReference type="Proteomes" id="UP000014680"/>
    </source>
</evidence>
<dbReference type="InterPro" id="IPR005636">
    <property type="entry name" value="DTW"/>
</dbReference>
<dbReference type="Proteomes" id="UP000014680">
    <property type="component" value="Unassembled WGS sequence"/>
</dbReference>
<evidence type="ECO:0000256" key="3">
    <source>
        <dbReference type="ARBA" id="ARBA00022679"/>
    </source>
</evidence>
<comment type="subcellular location">
    <subcellularLocation>
        <location evidence="1">Nucleus</location>
    </subcellularLocation>
</comment>
<dbReference type="EMBL" id="KB207208">
    <property type="protein sequence ID" value="ELP83919.1"/>
    <property type="molecule type" value="Genomic_DNA"/>
</dbReference>
<reference evidence="13 14" key="1">
    <citation type="submission" date="2012-10" db="EMBL/GenBank/DDBJ databases">
        <authorList>
            <person name="Zafar N."/>
            <person name="Inman J."/>
            <person name="Hall N."/>
            <person name="Lorenzi H."/>
            <person name="Caler E."/>
        </authorList>
    </citation>
    <scope>NUCLEOTIDE SEQUENCE [LARGE SCALE GENOMIC DNA]</scope>
    <source>
        <strain evidence="13 14">IP1</strain>
    </source>
</reference>
<dbReference type="GO" id="GO:0008033">
    <property type="term" value="P:tRNA processing"/>
    <property type="evidence" value="ECO:0007669"/>
    <property type="project" value="UniProtKB-KW"/>
</dbReference>
<dbReference type="Pfam" id="PF03942">
    <property type="entry name" value="DTW"/>
    <property type="match status" value="1"/>
</dbReference>
<dbReference type="GeneID" id="14882903"/>